<name>A0ABW6RRG7_9NOCA</name>
<evidence type="ECO:0000313" key="1">
    <source>
        <dbReference type="EMBL" id="MFF3566587.1"/>
    </source>
</evidence>
<accession>A0ABW6RRG7</accession>
<proteinExistence type="predicted"/>
<dbReference type="Proteomes" id="UP001601992">
    <property type="component" value="Unassembled WGS sequence"/>
</dbReference>
<gene>
    <name evidence="1" type="ORF">ACFYXQ_02275</name>
</gene>
<sequence>MPDFTTRTTHPRRDGGDARALTMMPDLRSITREIADRLAALDPPVMASGQ</sequence>
<evidence type="ECO:0000313" key="2">
    <source>
        <dbReference type="Proteomes" id="UP001601992"/>
    </source>
</evidence>
<protein>
    <submittedName>
        <fullName evidence="1">Uncharacterized protein</fullName>
    </submittedName>
</protein>
<dbReference type="EMBL" id="JBIAQY010000001">
    <property type="protein sequence ID" value="MFF3566587.1"/>
    <property type="molecule type" value="Genomic_DNA"/>
</dbReference>
<comment type="caution">
    <text evidence="1">The sequence shown here is derived from an EMBL/GenBank/DDBJ whole genome shotgun (WGS) entry which is preliminary data.</text>
</comment>
<reference evidence="1 2" key="1">
    <citation type="submission" date="2024-10" db="EMBL/GenBank/DDBJ databases">
        <title>The Natural Products Discovery Center: Release of the First 8490 Sequenced Strains for Exploring Actinobacteria Biosynthetic Diversity.</title>
        <authorList>
            <person name="Kalkreuter E."/>
            <person name="Kautsar S.A."/>
            <person name="Yang D."/>
            <person name="Bader C.D."/>
            <person name="Teijaro C.N."/>
            <person name="Fluegel L."/>
            <person name="Davis C.M."/>
            <person name="Simpson J.R."/>
            <person name="Lauterbach L."/>
            <person name="Steele A.D."/>
            <person name="Gui C."/>
            <person name="Meng S."/>
            <person name="Li G."/>
            <person name="Viehrig K."/>
            <person name="Ye F."/>
            <person name="Su P."/>
            <person name="Kiefer A.F."/>
            <person name="Nichols A."/>
            <person name="Cepeda A.J."/>
            <person name="Yan W."/>
            <person name="Fan B."/>
            <person name="Jiang Y."/>
            <person name="Adhikari A."/>
            <person name="Zheng C.-J."/>
            <person name="Schuster L."/>
            <person name="Cowan T.M."/>
            <person name="Smanski M.J."/>
            <person name="Chevrette M.G."/>
            <person name="De Carvalho L.P.S."/>
            <person name="Shen B."/>
        </authorList>
    </citation>
    <scope>NUCLEOTIDE SEQUENCE [LARGE SCALE GENOMIC DNA]</scope>
    <source>
        <strain evidence="1 2">NPDC002593</strain>
    </source>
</reference>
<dbReference type="RefSeq" id="WP_169541823.1">
    <property type="nucleotide sequence ID" value="NZ_JBIAQY010000001.1"/>
</dbReference>
<organism evidence="1 2">
    <name type="scientific">Nocardia jiangxiensis</name>
    <dbReference type="NCBI Taxonomy" id="282685"/>
    <lineage>
        <taxon>Bacteria</taxon>
        <taxon>Bacillati</taxon>
        <taxon>Actinomycetota</taxon>
        <taxon>Actinomycetes</taxon>
        <taxon>Mycobacteriales</taxon>
        <taxon>Nocardiaceae</taxon>
        <taxon>Nocardia</taxon>
    </lineage>
</organism>
<keyword evidence="2" id="KW-1185">Reference proteome</keyword>